<evidence type="ECO:0008006" key="4">
    <source>
        <dbReference type="Google" id="ProtNLM"/>
    </source>
</evidence>
<feature type="region of interest" description="Disordered" evidence="1">
    <location>
        <begin position="235"/>
        <end position="268"/>
    </location>
</feature>
<protein>
    <recommendedName>
        <fullName evidence="4">Calmodulin</fullName>
    </recommendedName>
</protein>
<dbReference type="InterPro" id="IPR011992">
    <property type="entry name" value="EF-hand-dom_pair"/>
</dbReference>
<accession>A0A8I6RVJ4</accession>
<feature type="region of interest" description="Disordered" evidence="1">
    <location>
        <begin position="1"/>
        <end position="24"/>
    </location>
</feature>
<reference evidence="2" key="1">
    <citation type="submission" date="2022-01" db="UniProtKB">
        <authorList>
            <consortium name="EnsemblMetazoa"/>
        </authorList>
    </citation>
    <scope>IDENTIFICATION</scope>
</reference>
<dbReference type="OrthoDB" id="6589050at2759"/>
<dbReference type="RefSeq" id="XP_014248809.1">
    <property type="nucleotide sequence ID" value="XM_014393323.1"/>
</dbReference>
<evidence type="ECO:0000256" key="1">
    <source>
        <dbReference type="SAM" id="MobiDB-lite"/>
    </source>
</evidence>
<feature type="compositionally biased region" description="Polar residues" evidence="1">
    <location>
        <begin position="1"/>
        <end position="10"/>
    </location>
</feature>
<name>A0A8I6RVJ4_CIMLE</name>
<dbReference type="GeneID" id="106666254"/>
<sequence>MSSPNGQSSSPKEEEGDNTASLKVEATEVKIEPVPGLVSDQEFDLASFSEKMCERGVEKYKEAFALLWPDGQGFVHKSKLLQFFQSVLGPLYSDEMANCLVDIMEPDENGNISLESFVQAFSLSYWTPESVAAMHEVLAANPDLVNKLADWKNILGRLGMDMNDQEVASIIEQAQKGAAALLDKELAKSKDHIPNREEVNKKSTEILDAIKQKIHLMDLGGANASKVSSAGEANCMKSLHLEEPSEEEKLKDEGAPTQPEEHPVELNK</sequence>
<dbReference type="SUPFAM" id="SSF47473">
    <property type="entry name" value="EF-hand"/>
    <property type="match status" value="1"/>
</dbReference>
<dbReference type="KEGG" id="clec:106666254"/>
<feature type="compositionally biased region" description="Basic and acidic residues" evidence="1">
    <location>
        <begin position="239"/>
        <end position="268"/>
    </location>
</feature>
<proteinExistence type="predicted"/>
<evidence type="ECO:0000313" key="3">
    <source>
        <dbReference type="Proteomes" id="UP000494040"/>
    </source>
</evidence>
<dbReference type="Gene3D" id="1.10.238.10">
    <property type="entry name" value="EF-hand"/>
    <property type="match status" value="1"/>
</dbReference>
<dbReference type="Proteomes" id="UP000494040">
    <property type="component" value="Unassembled WGS sequence"/>
</dbReference>
<dbReference type="EnsemblMetazoa" id="XM_014393323.1">
    <property type="protein sequence ID" value="XP_014248809.1"/>
    <property type="gene ID" value="LOC106666254"/>
</dbReference>
<keyword evidence="3" id="KW-1185">Reference proteome</keyword>
<dbReference type="AlphaFoldDB" id="A0A8I6RVJ4"/>
<evidence type="ECO:0000313" key="2">
    <source>
        <dbReference type="EnsemblMetazoa" id="XP_014248809.1"/>
    </source>
</evidence>
<organism evidence="2 3">
    <name type="scientific">Cimex lectularius</name>
    <name type="common">Bed bug</name>
    <name type="synonym">Acanthia lectularia</name>
    <dbReference type="NCBI Taxonomy" id="79782"/>
    <lineage>
        <taxon>Eukaryota</taxon>
        <taxon>Metazoa</taxon>
        <taxon>Ecdysozoa</taxon>
        <taxon>Arthropoda</taxon>
        <taxon>Hexapoda</taxon>
        <taxon>Insecta</taxon>
        <taxon>Pterygota</taxon>
        <taxon>Neoptera</taxon>
        <taxon>Paraneoptera</taxon>
        <taxon>Hemiptera</taxon>
        <taxon>Heteroptera</taxon>
        <taxon>Panheteroptera</taxon>
        <taxon>Cimicomorpha</taxon>
        <taxon>Cimicidae</taxon>
        <taxon>Cimex</taxon>
    </lineage>
</organism>